<evidence type="ECO:0000256" key="9">
    <source>
        <dbReference type="ARBA" id="ARBA00049563"/>
    </source>
</evidence>
<comment type="catalytic activity">
    <reaction evidence="9 10 11">
        <text>adenosine(37) in tRNA + dimethylallyl diphosphate = N(6)-dimethylallyladenosine(37) in tRNA + diphosphate</text>
        <dbReference type="Rhea" id="RHEA:26482"/>
        <dbReference type="Rhea" id="RHEA-COMP:10162"/>
        <dbReference type="Rhea" id="RHEA-COMP:10375"/>
        <dbReference type="ChEBI" id="CHEBI:33019"/>
        <dbReference type="ChEBI" id="CHEBI:57623"/>
        <dbReference type="ChEBI" id="CHEBI:74411"/>
        <dbReference type="ChEBI" id="CHEBI:74415"/>
        <dbReference type="EC" id="2.5.1.75"/>
    </reaction>
</comment>
<evidence type="ECO:0000256" key="3">
    <source>
        <dbReference type="ARBA" id="ARBA00005842"/>
    </source>
</evidence>
<evidence type="ECO:0000256" key="2">
    <source>
        <dbReference type="ARBA" id="ARBA00003213"/>
    </source>
</evidence>
<evidence type="ECO:0000256" key="12">
    <source>
        <dbReference type="RuleBase" id="RU003784"/>
    </source>
</evidence>
<evidence type="ECO:0000256" key="8">
    <source>
        <dbReference type="ARBA" id="ARBA00022842"/>
    </source>
</evidence>
<comment type="subunit">
    <text evidence="10">Monomer.</text>
</comment>
<protein>
    <recommendedName>
        <fullName evidence="10">tRNA dimethylallyltransferase</fullName>
        <ecNumber evidence="10">2.5.1.75</ecNumber>
    </recommendedName>
    <alternativeName>
        <fullName evidence="10">Dimethylallyl diphosphate:tRNA dimethylallyltransferase</fullName>
        <shortName evidence="10">DMAPP:tRNA dimethylallyltransferase</shortName>
        <shortName evidence="10">DMATase</shortName>
    </alternativeName>
    <alternativeName>
        <fullName evidence="10">Isopentenyl-diphosphate:tRNA isopentenyltransferase</fullName>
        <shortName evidence="10">IPP transferase</shortName>
        <shortName evidence="10">IPPT</shortName>
        <shortName evidence="10">IPTase</shortName>
    </alternativeName>
</protein>
<evidence type="ECO:0000256" key="4">
    <source>
        <dbReference type="ARBA" id="ARBA00022679"/>
    </source>
</evidence>
<dbReference type="InterPro" id="IPR018022">
    <property type="entry name" value="IPT"/>
</dbReference>
<dbReference type="GO" id="GO:0005524">
    <property type="term" value="F:ATP binding"/>
    <property type="evidence" value="ECO:0007669"/>
    <property type="project" value="UniProtKB-UniRule"/>
</dbReference>
<dbReference type="PANTHER" id="PTHR11088:SF60">
    <property type="entry name" value="TRNA DIMETHYLALLYLTRANSFERASE"/>
    <property type="match status" value="1"/>
</dbReference>
<dbReference type="Gene3D" id="1.10.20.140">
    <property type="match status" value="1"/>
</dbReference>
<dbReference type="Proteomes" id="UP000530564">
    <property type="component" value="Unassembled WGS sequence"/>
</dbReference>
<keyword evidence="4 10" id="KW-0808">Transferase</keyword>
<feature type="binding site" evidence="10">
    <location>
        <begin position="12"/>
        <end position="17"/>
    </location>
    <ligand>
        <name>substrate</name>
    </ligand>
</feature>
<evidence type="ECO:0000256" key="7">
    <source>
        <dbReference type="ARBA" id="ARBA00022840"/>
    </source>
</evidence>
<keyword evidence="7 10" id="KW-0067">ATP-binding</keyword>
<sequence>MEPRIWLIAGPTASGKSALALRLAREIGAEIINADALQLYADLRLLTARPSPEEEAAAPHHLFGVVDAAEGWSVGRWLRAAVALIDEIAARSRPTVIVGGTGLYFRALTHGLAEVPDTPPQVRAQAAAEFEAMGEAAFRARLAQADAAAEARISPADRQRLTRAWEVFAATGTALSDWQARTDPAIAPGTWAGVALDPPREALFDRCDARLEVMVRDGALDEVAALAARGLAPNLPAMKAVGYRELAAALAGEVSLSAGLENAQRETRRYAKRQATWLRGQMADWPRLDAIAHEEQWRQFLALHPALTG</sequence>
<keyword evidence="8 10" id="KW-0460">Magnesium</keyword>
<dbReference type="AlphaFoldDB" id="A0A840A2D3"/>
<evidence type="ECO:0000256" key="10">
    <source>
        <dbReference type="HAMAP-Rule" id="MF_00185"/>
    </source>
</evidence>
<comment type="cofactor">
    <cofactor evidence="1 10">
        <name>Mg(2+)</name>
        <dbReference type="ChEBI" id="CHEBI:18420"/>
    </cofactor>
</comment>
<feature type="binding site" evidence="10">
    <location>
        <begin position="10"/>
        <end position="17"/>
    </location>
    <ligand>
        <name>ATP</name>
        <dbReference type="ChEBI" id="CHEBI:30616"/>
    </ligand>
</feature>
<organism evidence="14 15">
    <name type="scientific">Phenylobacterium haematophilum</name>
    <dbReference type="NCBI Taxonomy" id="98513"/>
    <lineage>
        <taxon>Bacteria</taxon>
        <taxon>Pseudomonadati</taxon>
        <taxon>Pseudomonadota</taxon>
        <taxon>Alphaproteobacteria</taxon>
        <taxon>Caulobacterales</taxon>
        <taxon>Caulobacteraceae</taxon>
        <taxon>Phenylobacterium</taxon>
    </lineage>
</organism>
<dbReference type="RefSeq" id="WP_183773343.1">
    <property type="nucleotide sequence ID" value="NZ_JACIDK010000003.1"/>
</dbReference>
<evidence type="ECO:0000256" key="13">
    <source>
        <dbReference type="RuleBase" id="RU003785"/>
    </source>
</evidence>
<dbReference type="GO" id="GO:0052381">
    <property type="term" value="F:tRNA dimethylallyltransferase activity"/>
    <property type="evidence" value="ECO:0007669"/>
    <property type="project" value="UniProtKB-UniRule"/>
</dbReference>
<evidence type="ECO:0000313" key="15">
    <source>
        <dbReference type="Proteomes" id="UP000530564"/>
    </source>
</evidence>
<dbReference type="InterPro" id="IPR039657">
    <property type="entry name" value="Dimethylallyltransferase"/>
</dbReference>
<evidence type="ECO:0000256" key="6">
    <source>
        <dbReference type="ARBA" id="ARBA00022741"/>
    </source>
</evidence>
<dbReference type="EMBL" id="JACIDK010000003">
    <property type="protein sequence ID" value="MBB3891853.1"/>
    <property type="molecule type" value="Genomic_DNA"/>
</dbReference>
<comment type="caution">
    <text evidence="14">The sequence shown here is derived from an EMBL/GenBank/DDBJ whole genome shotgun (WGS) entry which is preliminary data.</text>
</comment>
<comment type="function">
    <text evidence="2 10 12">Catalyzes the transfer of a dimethylallyl group onto the adenine at position 37 in tRNAs that read codons beginning with uridine, leading to the formation of N6-(dimethylallyl)adenosine (i(6)A).</text>
</comment>
<dbReference type="HAMAP" id="MF_00185">
    <property type="entry name" value="IPP_trans"/>
    <property type="match status" value="1"/>
</dbReference>
<dbReference type="Gene3D" id="3.40.50.300">
    <property type="entry name" value="P-loop containing nucleotide triphosphate hydrolases"/>
    <property type="match status" value="1"/>
</dbReference>
<feature type="region of interest" description="Interaction with substrate tRNA" evidence="10">
    <location>
        <begin position="159"/>
        <end position="163"/>
    </location>
</feature>
<reference evidence="14 15" key="1">
    <citation type="submission" date="2020-08" db="EMBL/GenBank/DDBJ databases">
        <title>Genomic Encyclopedia of Type Strains, Phase IV (KMG-IV): sequencing the most valuable type-strain genomes for metagenomic binning, comparative biology and taxonomic classification.</title>
        <authorList>
            <person name="Goeker M."/>
        </authorList>
    </citation>
    <scope>NUCLEOTIDE SEQUENCE [LARGE SCALE GENOMIC DNA]</scope>
    <source>
        <strain evidence="14 15">DSM 21793</strain>
    </source>
</reference>
<dbReference type="Pfam" id="PF01715">
    <property type="entry name" value="IPPT"/>
    <property type="match status" value="1"/>
</dbReference>
<dbReference type="InterPro" id="IPR027417">
    <property type="entry name" value="P-loop_NTPase"/>
</dbReference>
<name>A0A840A2D3_9CAUL</name>
<accession>A0A840A2D3</accession>
<keyword evidence="5 10" id="KW-0819">tRNA processing</keyword>
<dbReference type="NCBIfam" id="TIGR00174">
    <property type="entry name" value="miaA"/>
    <property type="match status" value="1"/>
</dbReference>
<comment type="caution">
    <text evidence="10">Lacks conserved residue(s) required for the propagation of feature annotation.</text>
</comment>
<comment type="similarity">
    <text evidence="3 10 13">Belongs to the IPP transferase family.</text>
</comment>
<evidence type="ECO:0000256" key="11">
    <source>
        <dbReference type="RuleBase" id="RU003783"/>
    </source>
</evidence>
<evidence type="ECO:0000313" key="14">
    <source>
        <dbReference type="EMBL" id="MBB3891853.1"/>
    </source>
</evidence>
<evidence type="ECO:0000256" key="1">
    <source>
        <dbReference type="ARBA" id="ARBA00001946"/>
    </source>
</evidence>
<proteinExistence type="inferred from homology"/>
<keyword evidence="15" id="KW-1185">Reference proteome</keyword>
<dbReference type="SUPFAM" id="SSF52540">
    <property type="entry name" value="P-loop containing nucleoside triphosphate hydrolases"/>
    <property type="match status" value="2"/>
</dbReference>
<evidence type="ECO:0000256" key="5">
    <source>
        <dbReference type="ARBA" id="ARBA00022694"/>
    </source>
</evidence>
<keyword evidence="6 10" id="KW-0547">Nucleotide-binding</keyword>
<gene>
    <name evidence="10" type="primary">miaA</name>
    <name evidence="14" type="ORF">GGQ61_002581</name>
</gene>
<dbReference type="GO" id="GO:0006400">
    <property type="term" value="P:tRNA modification"/>
    <property type="evidence" value="ECO:0007669"/>
    <property type="project" value="TreeGrafter"/>
</dbReference>
<dbReference type="EC" id="2.5.1.75" evidence="10"/>
<feature type="site" description="Interaction with substrate tRNA" evidence="10">
    <location>
        <position position="123"/>
    </location>
</feature>
<dbReference type="PANTHER" id="PTHR11088">
    <property type="entry name" value="TRNA DIMETHYLALLYLTRANSFERASE"/>
    <property type="match status" value="1"/>
</dbReference>
<feature type="site" description="Interaction with substrate tRNA" evidence="10">
    <location>
        <position position="101"/>
    </location>
</feature>